<evidence type="ECO:0008006" key="6">
    <source>
        <dbReference type="Google" id="ProtNLM"/>
    </source>
</evidence>
<sequence>MEVDDVEAPPPSESFGGDDDFVPFNADEPPSLDRKSSAARPVSGRTLPRSSTVGARPSSLGTLSEGRPTEMSMVPDLPKADPFADPKFDKFKKMVKMSMPEPAIRHAMEKEKIDMDLIDEMCPNTVWRTPATQSEEVPDADETDDSAYGEEEEEEELGPDGDPNEWEETPNPDGEGVYYVNRTTWESSWVKPRHWDEREVEPEPVNVLKVGGLLDGIAGGAKLRRISVTPGARQVEDPRNDALSQIKIGISLKKAKPLPPKPVAVRDQTMMAIKAGAATLKHVEQNKFDANERMDDAVAKLLANRAAIAGDSDSDSDDDSDMDFDSDDDYP</sequence>
<feature type="region of interest" description="Disordered" evidence="1">
    <location>
        <begin position="1"/>
        <end position="84"/>
    </location>
</feature>
<dbReference type="PROSITE" id="PS51082">
    <property type="entry name" value="WH2"/>
    <property type="match status" value="1"/>
</dbReference>
<dbReference type="PROSITE" id="PS01159">
    <property type="entry name" value="WW_DOMAIN_1"/>
    <property type="match status" value="1"/>
</dbReference>
<accession>A0ABQ6M8T1</accession>
<dbReference type="EMBL" id="BRYB01003858">
    <property type="protein sequence ID" value="GMI21857.1"/>
    <property type="molecule type" value="Genomic_DNA"/>
</dbReference>
<protein>
    <recommendedName>
        <fullName evidence="6">WW domain-containing protein</fullName>
    </recommendedName>
</protein>
<dbReference type="Proteomes" id="UP001165060">
    <property type="component" value="Unassembled WGS sequence"/>
</dbReference>
<dbReference type="SUPFAM" id="SSF51045">
    <property type="entry name" value="WW domain"/>
    <property type="match status" value="1"/>
</dbReference>
<feature type="domain" description="WW" evidence="2">
    <location>
        <begin position="160"/>
        <end position="194"/>
    </location>
</feature>
<keyword evidence="5" id="KW-1185">Reference proteome</keyword>
<dbReference type="CDD" id="cd00201">
    <property type="entry name" value="WW"/>
    <property type="match status" value="1"/>
</dbReference>
<organism evidence="4 5">
    <name type="scientific">Tetraparma gracilis</name>
    <dbReference type="NCBI Taxonomy" id="2962635"/>
    <lineage>
        <taxon>Eukaryota</taxon>
        <taxon>Sar</taxon>
        <taxon>Stramenopiles</taxon>
        <taxon>Ochrophyta</taxon>
        <taxon>Bolidophyceae</taxon>
        <taxon>Parmales</taxon>
        <taxon>Triparmaceae</taxon>
        <taxon>Tetraparma</taxon>
    </lineage>
</organism>
<evidence type="ECO:0000259" key="2">
    <source>
        <dbReference type="PROSITE" id="PS50020"/>
    </source>
</evidence>
<feature type="region of interest" description="Disordered" evidence="1">
    <location>
        <begin position="308"/>
        <end position="331"/>
    </location>
</feature>
<dbReference type="InterPro" id="IPR003124">
    <property type="entry name" value="WH2_dom"/>
</dbReference>
<feature type="compositionally biased region" description="Acidic residues" evidence="1">
    <location>
        <begin position="312"/>
        <end position="331"/>
    </location>
</feature>
<evidence type="ECO:0000256" key="1">
    <source>
        <dbReference type="SAM" id="MobiDB-lite"/>
    </source>
</evidence>
<gene>
    <name evidence="4" type="ORF">TeGR_g11758</name>
</gene>
<name>A0ABQ6M8T1_9STRA</name>
<dbReference type="InterPro" id="IPR036020">
    <property type="entry name" value="WW_dom_sf"/>
</dbReference>
<dbReference type="PROSITE" id="PS50020">
    <property type="entry name" value="WW_DOMAIN_2"/>
    <property type="match status" value="1"/>
</dbReference>
<feature type="compositionally biased region" description="Acidic residues" evidence="1">
    <location>
        <begin position="136"/>
        <end position="170"/>
    </location>
</feature>
<proteinExistence type="predicted"/>
<evidence type="ECO:0000313" key="4">
    <source>
        <dbReference type="EMBL" id="GMI21857.1"/>
    </source>
</evidence>
<evidence type="ECO:0000313" key="5">
    <source>
        <dbReference type="Proteomes" id="UP001165060"/>
    </source>
</evidence>
<feature type="domain" description="WH2" evidence="3">
    <location>
        <begin position="238"/>
        <end position="255"/>
    </location>
</feature>
<reference evidence="4 5" key="1">
    <citation type="journal article" date="2023" name="Commun. Biol.">
        <title>Genome analysis of Parmales, the sister group of diatoms, reveals the evolutionary specialization of diatoms from phago-mixotrophs to photoautotrophs.</title>
        <authorList>
            <person name="Ban H."/>
            <person name="Sato S."/>
            <person name="Yoshikawa S."/>
            <person name="Yamada K."/>
            <person name="Nakamura Y."/>
            <person name="Ichinomiya M."/>
            <person name="Sato N."/>
            <person name="Blanc-Mathieu R."/>
            <person name="Endo H."/>
            <person name="Kuwata A."/>
            <person name="Ogata H."/>
        </authorList>
    </citation>
    <scope>NUCLEOTIDE SEQUENCE [LARGE SCALE GENOMIC DNA]</scope>
</reference>
<comment type="caution">
    <text evidence="4">The sequence shown here is derived from an EMBL/GenBank/DDBJ whole genome shotgun (WGS) entry which is preliminary data.</text>
</comment>
<feature type="compositionally biased region" description="Polar residues" evidence="1">
    <location>
        <begin position="126"/>
        <end position="135"/>
    </location>
</feature>
<dbReference type="InterPro" id="IPR001202">
    <property type="entry name" value="WW_dom"/>
</dbReference>
<feature type="region of interest" description="Disordered" evidence="1">
    <location>
        <begin position="124"/>
        <end position="178"/>
    </location>
</feature>
<evidence type="ECO:0000259" key="3">
    <source>
        <dbReference type="PROSITE" id="PS51082"/>
    </source>
</evidence>